<organism evidence="2 3">
    <name type="scientific">Prosthecobacter fusiformis</name>
    <dbReference type="NCBI Taxonomy" id="48464"/>
    <lineage>
        <taxon>Bacteria</taxon>
        <taxon>Pseudomonadati</taxon>
        <taxon>Verrucomicrobiota</taxon>
        <taxon>Verrucomicrobiia</taxon>
        <taxon>Verrucomicrobiales</taxon>
        <taxon>Verrucomicrobiaceae</taxon>
        <taxon>Prosthecobacter</taxon>
    </lineage>
</organism>
<feature type="signal peptide" evidence="1">
    <location>
        <begin position="1"/>
        <end position="24"/>
    </location>
</feature>
<evidence type="ECO:0000313" key="2">
    <source>
        <dbReference type="EMBL" id="TDU64586.1"/>
    </source>
</evidence>
<dbReference type="AlphaFoldDB" id="A0A4R7RLE8"/>
<evidence type="ECO:0000256" key="1">
    <source>
        <dbReference type="SAM" id="SignalP"/>
    </source>
</evidence>
<reference evidence="2 3" key="1">
    <citation type="submission" date="2019-03" db="EMBL/GenBank/DDBJ databases">
        <title>Genomic Encyclopedia of Archaeal and Bacterial Type Strains, Phase II (KMG-II): from individual species to whole genera.</title>
        <authorList>
            <person name="Goeker M."/>
        </authorList>
    </citation>
    <scope>NUCLEOTIDE SEQUENCE [LARGE SCALE GENOMIC DNA]</scope>
    <source>
        <strain evidence="2 3">ATCC 25309</strain>
    </source>
</reference>
<gene>
    <name evidence="2" type="ORF">EI77_04037</name>
</gene>
<proteinExistence type="predicted"/>
<evidence type="ECO:0008006" key="4">
    <source>
        <dbReference type="Google" id="ProtNLM"/>
    </source>
</evidence>
<protein>
    <recommendedName>
        <fullName evidence="4">BNR repeat neuraminidase</fullName>
    </recommendedName>
</protein>
<dbReference type="RefSeq" id="WP_133797024.1">
    <property type="nucleotide sequence ID" value="NZ_SOCA01000010.1"/>
</dbReference>
<keyword evidence="1" id="KW-0732">Signal</keyword>
<dbReference type="SUPFAM" id="SSF75005">
    <property type="entry name" value="Arabinanase/levansucrase/invertase"/>
    <property type="match status" value="1"/>
</dbReference>
<dbReference type="EMBL" id="SOCA01000010">
    <property type="protein sequence ID" value="TDU64586.1"/>
    <property type="molecule type" value="Genomic_DNA"/>
</dbReference>
<keyword evidence="3" id="KW-1185">Reference proteome</keyword>
<dbReference type="OrthoDB" id="177378at2"/>
<dbReference type="InterPro" id="IPR023296">
    <property type="entry name" value="Glyco_hydro_beta-prop_sf"/>
</dbReference>
<name>A0A4R7RLE8_9BACT</name>
<accession>A0A4R7RLE8</accession>
<evidence type="ECO:0000313" key="3">
    <source>
        <dbReference type="Proteomes" id="UP000295662"/>
    </source>
</evidence>
<sequence>MRNWPYFLLVLLTCLPSLAGQASAQPLRHLFLDPAFLVETSGNVTLRVNPPERRETVIRADKPWEQLMISFFLTVREEEGKLRMWYICRDKENLPNLAYAESTDGVTWIKPNLGLVTYHGSTDNNLVGVPGVEGVVFQDPKARTPEEKYVYVTRLKRSSIYRYFSPDGLRWQRDPQAFLGISSDTQNVIFWDENIGRYVIYLRGMGKKSGVEGLWRTVTRVTADDLTKPLLLDFPKDKEALKQKGNLPMVLQADGADPEESDVYNISAQPYPLDPRWYVGFPSFFQRQTNPANRDATNYGRVEVQFVGSRDGIRWERYDRQSYARPGLVGSENANVIFMGTGMVVRGNEIWQYGTGYHSHHGDVEARKKKTDGVIQRYVQRVDGFVSLDFDAEAGRAITKPVKVEGSQLALNLDVAVLGHLRVGLSDAEGKAMEGFSPEDCQILRTNSTRALVTWNGAADLTALNGRDVRLTFKGARAKLYSFYFTQE</sequence>
<dbReference type="Proteomes" id="UP000295662">
    <property type="component" value="Unassembled WGS sequence"/>
</dbReference>
<feature type="chain" id="PRO_5020892861" description="BNR repeat neuraminidase" evidence="1">
    <location>
        <begin position="25"/>
        <end position="488"/>
    </location>
</feature>
<comment type="caution">
    <text evidence="2">The sequence shown here is derived from an EMBL/GenBank/DDBJ whole genome shotgun (WGS) entry which is preliminary data.</text>
</comment>
<dbReference type="Gene3D" id="2.115.10.20">
    <property type="entry name" value="Glycosyl hydrolase domain, family 43"/>
    <property type="match status" value="1"/>
</dbReference>